<name>A0ACB9K6G6_9ASTR</name>
<accession>A0ACB9K6G6</accession>
<reference evidence="2" key="1">
    <citation type="journal article" date="2022" name="Mol. Ecol. Resour.">
        <title>The genomes of chicory, endive, great burdock and yacon provide insights into Asteraceae palaeo-polyploidization history and plant inulin production.</title>
        <authorList>
            <person name="Fan W."/>
            <person name="Wang S."/>
            <person name="Wang H."/>
            <person name="Wang A."/>
            <person name="Jiang F."/>
            <person name="Liu H."/>
            <person name="Zhao H."/>
            <person name="Xu D."/>
            <person name="Zhang Y."/>
        </authorList>
    </citation>
    <scope>NUCLEOTIDE SEQUENCE [LARGE SCALE GENOMIC DNA]</scope>
    <source>
        <strain evidence="2">cv. Yunnan</strain>
    </source>
</reference>
<sequence>MGGVLPADKSEARKIQYRALNYAVEENQLYPKVMRTGYYWPGMYKALVDEIHKCDNCQRHAPVSRRPCMNLVSVTSAWPFCKWAINIVGPFPEAVGRVKFLIVAIDYFTKWIEAKPLATITGQQV</sequence>
<organism evidence="1 2">
    <name type="scientific">Smallanthus sonchifolius</name>
    <dbReference type="NCBI Taxonomy" id="185202"/>
    <lineage>
        <taxon>Eukaryota</taxon>
        <taxon>Viridiplantae</taxon>
        <taxon>Streptophyta</taxon>
        <taxon>Embryophyta</taxon>
        <taxon>Tracheophyta</taxon>
        <taxon>Spermatophyta</taxon>
        <taxon>Magnoliopsida</taxon>
        <taxon>eudicotyledons</taxon>
        <taxon>Gunneridae</taxon>
        <taxon>Pentapetalae</taxon>
        <taxon>asterids</taxon>
        <taxon>campanulids</taxon>
        <taxon>Asterales</taxon>
        <taxon>Asteraceae</taxon>
        <taxon>Asteroideae</taxon>
        <taxon>Heliantheae alliance</taxon>
        <taxon>Millerieae</taxon>
        <taxon>Smallanthus</taxon>
    </lineage>
</organism>
<dbReference type="EMBL" id="CM042018">
    <property type="protein sequence ID" value="KAI3827780.1"/>
    <property type="molecule type" value="Genomic_DNA"/>
</dbReference>
<keyword evidence="2" id="KW-1185">Reference proteome</keyword>
<comment type="caution">
    <text evidence="1">The sequence shown here is derived from an EMBL/GenBank/DDBJ whole genome shotgun (WGS) entry which is preliminary data.</text>
</comment>
<reference evidence="1 2" key="2">
    <citation type="journal article" date="2022" name="Mol. Ecol. Resour.">
        <title>The genomes of chicory, endive, great burdock and yacon provide insights into Asteraceae paleo-polyploidization history and plant inulin production.</title>
        <authorList>
            <person name="Fan W."/>
            <person name="Wang S."/>
            <person name="Wang H."/>
            <person name="Wang A."/>
            <person name="Jiang F."/>
            <person name="Liu H."/>
            <person name="Zhao H."/>
            <person name="Xu D."/>
            <person name="Zhang Y."/>
        </authorList>
    </citation>
    <scope>NUCLEOTIDE SEQUENCE [LARGE SCALE GENOMIC DNA]</scope>
    <source>
        <strain evidence="2">cv. Yunnan</strain>
        <tissue evidence="1">Leaves</tissue>
    </source>
</reference>
<gene>
    <name evidence="1" type="ORF">L1987_01863</name>
</gene>
<evidence type="ECO:0000313" key="1">
    <source>
        <dbReference type="EMBL" id="KAI3827780.1"/>
    </source>
</evidence>
<evidence type="ECO:0000313" key="2">
    <source>
        <dbReference type="Proteomes" id="UP001056120"/>
    </source>
</evidence>
<dbReference type="Proteomes" id="UP001056120">
    <property type="component" value="Linkage Group LG01"/>
</dbReference>
<proteinExistence type="predicted"/>
<protein>
    <submittedName>
        <fullName evidence="1">Uncharacterized protein</fullName>
    </submittedName>
</protein>